<dbReference type="WBParaSite" id="SPAL_0001217000.1">
    <property type="protein sequence ID" value="SPAL_0001217000.1"/>
    <property type="gene ID" value="SPAL_0001217000"/>
</dbReference>
<name>A0A0N5C2G0_STREA</name>
<proteinExistence type="predicted"/>
<evidence type="ECO:0000313" key="4">
    <source>
        <dbReference type="WBParaSite" id="SPAL_0001217000.1"/>
    </source>
</evidence>
<keyword evidence="3" id="KW-1185">Reference proteome</keyword>
<dbReference type="AlphaFoldDB" id="A0A0N5C2G0"/>
<evidence type="ECO:0000259" key="2">
    <source>
        <dbReference type="Pfam" id="PF12763"/>
    </source>
</evidence>
<sequence length="479" mass="56149">MQVPFIPNFYYISDEDLGSSNYDIYQSLFDGIPEDHPGYPPDCFLFVAAKLFNMNRADWERISSFCLNPNGLFDRHSFFVFLKIAAVQQANAEINEPNLKCDFPVTKYLDEDWKIPQDRLQIYQSIFDAKNKNDGKITKEDVYQTSKIRNFMIPKCCEDYFYLTDFDKDGYHDFPEFVAIMELIHKTLTMPNQDIQDNVQSYLISNTKVFPFKIIWDNLRNSGFNKETYETKLTAFVPGIRAIPIGDPTAEFQEKKMTLNCQNVELSRTAAQLKRDGDSYKILLNEQLQKIEEAVKRRDGVKLRANELKNQIRNLEQRQKDGKALIDEKKEHLENLKRSYDKQKEHLETEKVDLLRMRKITNNVVDYKNEMEQVIADLQQRKYELTNKLVSERDFLIQALNDHLKKKNSLYSNDRLLSLVDEFKIYKPYIDDRTAYMTACINALDNSQIPNIGKAFVRFQSTKDGIYEPASFPNSQDLI</sequence>
<feature type="coiled-coil region" evidence="1">
    <location>
        <begin position="291"/>
        <end position="388"/>
    </location>
</feature>
<feature type="domain" description="EH" evidence="2">
    <location>
        <begin position="122"/>
        <end position="208"/>
    </location>
</feature>
<dbReference type="Pfam" id="PF12763">
    <property type="entry name" value="EH"/>
    <property type="match status" value="1"/>
</dbReference>
<protein>
    <submittedName>
        <fullName evidence="4">EH domain-containing protein</fullName>
    </submittedName>
</protein>
<dbReference type="Proteomes" id="UP000046392">
    <property type="component" value="Unplaced"/>
</dbReference>
<dbReference type="STRING" id="174720.A0A0N5C2G0"/>
<organism evidence="3 4">
    <name type="scientific">Strongyloides papillosus</name>
    <name type="common">Intestinal threadworm</name>
    <dbReference type="NCBI Taxonomy" id="174720"/>
    <lineage>
        <taxon>Eukaryota</taxon>
        <taxon>Metazoa</taxon>
        <taxon>Ecdysozoa</taxon>
        <taxon>Nematoda</taxon>
        <taxon>Chromadorea</taxon>
        <taxon>Rhabditida</taxon>
        <taxon>Tylenchina</taxon>
        <taxon>Panagrolaimomorpha</taxon>
        <taxon>Strongyloidoidea</taxon>
        <taxon>Strongyloididae</taxon>
        <taxon>Strongyloides</taxon>
    </lineage>
</organism>
<dbReference type="InterPro" id="IPR011992">
    <property type="entry name" value="EF-hand-dom_pair"/>
</dbReference>
<reference evidence="4" key="1">
    <citation type="submission" date="2017-02" db="UniProtKB">
        <authorList>
            <consortium name="WormBaseParasite"/>
        </authorList>
    </citation>
    <scope>IDENTIFICATION</scope>
</reference>
<dbReference type="InterPro" id="IPR000261">
    <property type="entry name" value="EH_dom"/>
</dbReference>
<dbReference type="Gene3D" id="1.10.238.10">
    <property type="entry name" value="EF-hand"/>
    <property type="match status" value="1"/>
</dbReference>
<evidence type="ECO:0000256" key="1">
    <source>
        <dbReference type="SAM" id="Coils"/>
    </source>
</evidence>
<keyword evidence="1" id="KW-0175">Coiled coil</keyword>
<accession>A0A0N5C2G0</accession>
<evidence type="ECO:0000313" key="3">
    <source>
        <dbReference type="Proteomes" id="UP000046392"/>
    </source>
</evidence>
<dbReference type="SUPFAM" id="SSF47473">
    <property type="entry name" value="EF-hand"/>
    <property type="match status" value="1"/>
</dbReference>